<proteinExistence type="predicted"/>
<keyword evidence="2" id="KW-1185">Reference proteome</keyword>
<dbReference type="Proteomes" id="UP000030428">
    <property type="component" value="Unassembled WGS sequence"/>
</dbReference>
<reference evidence="1 2" key="1">
    <citation type="journal article" date="2016" name="Front. Microbiol.">
        <title>Single-Cell (Meta-)Genomics of a Dimorphic Candidatus Thiomargarita nelsonii Reveals Genomic Plasticity.</title>
        <authorList>
            <person name="Flood B.E."/>
            <person name="Fliss P."/>
            <person name="Jones D.S."/>
            <person name="Dick G.J."/>
            <person name="Jain S."/>
            <person name="Kaster A.K."/>
            <person name="Winkel M."/>
            <person name="Mussmann M."/>
            <person name="Bailey J."/>
        </authorList>
    </citation>
    <scope>NUCLEOTIDE SEQUENCE [LARGE SCALE GENOMIC DNA]</scope>
    <source>
        <strain evidence="1">Hydrate Ridge</strain>
    </source>
</reference>
<dbReference type="EMBL" id="JSZA02000182">
    <property type="protein sequence ID" value="TGO02230.1"/>
    <property type="molecule type" value="Genomic_DNA"/>
</dbReference>
<evidence type="ECO:0000313" key="1">
    <source>
        <dbReference type="EMBL" id="TGO02230.1"/>
    </source>
</evidence>
<accession>A0A4E0QPX5</accession>
<dbReference type="SUPFAM" id="SSF69279">
    <property type="entry name" value="Phage tail proteins"/>
    <property type="match status" value="1"/>
</dbReference>
<sequence length="93" mass="10416">MQTLAANLERYLFKVSGSDEDLRVLSFGVTEGISQLFSIDLEIVAENDALDFEQIIGQAGALTIQQYEEEASYARVGCVPRTEIKRRVRPTHP</sequence>
<protein>
    <submittedName>
        <fullName evidence="1">Uncharacterized protein</fullName>
    </submittedName>
</protein>
<comment type="caution">
    <text evidence="1">The sequence shown here is derived from an EMBL/GenBank/DDBJ whole genome shotgun (WGS) entry which is preliminary data.</text>
</comment>
<gene>
    <name evidence="1" type="ORF">PN36_28300</name>
</gene>
<evidence type="ECO:0000313" key="2">
    <source>
        <dbReference type="Proteomes" id="UP000030428"/>
    </source>
</evidence>
<name>A0A4E0QPX5_9GAMM</name>
<dbReference type="AlphaFoldDB" id="A0A4E0QPX5"/>
<dbReference type="Gene3D" id="2.30.110.50">
    <property type="match status" value="1"/>
</dbReference>
<organism evidence="1 2">
    <name type="scientific">Candidatus Thiomargarita nelsonii</name>
    <dbReference type="NCBI Taxonomy" id="1003181"/>
    <lineage>
        <taxon>Bacteria</taxon>
        <taxon>Pseudomonadati</taxon>
        <taxon>Pseudomonadota</taxon>
        <taxon>Gammaproteobacteria</taxon>
        <taxon>Thiotrichales</taxon>
        <taxon>Thiotrichaceae</taxon>
        <taxon>Thiomargarita</taxon>
    </lineage>
</organism>